<feature type="region of interest" description="Disordered" evidence="1">
    <location>
        <begin position="351"/>
        <end position="419"/>
    </location>
</feature>
<evidence type="ECO:0000256" key="1">
    <source>
        <dbReference type="SAM" id="MobiDB-lite"/>
    </source>
</evidence>
<evidence type="ECO:0000313" key="2">
    <source>
        <dbReference type="Proteomes" id="UP000050795"/>
    </source>
</evidence>
<evidence type="ECO:0008006" key="4">
    <source>
        <dbReference type="Google" id="ProtNLM"/>
    </source>
</evidence>
<dbReference type="WBParaSite" id="TREG1_77030.3">
    <property type="protein sequence ID" value="TREG1_77030.3"/>
    <property type="gene ID" value="TREG1_77030"/>
</dbReference>
<reference evidence="2" key="1">
    <citation type="submission" date="2022-06" db="EMBL/GenBank/DDBJ databases">
        <authorList>
            <person name="Berger JAMES D."/>
            <person name="Berger JAMES D."/>
        </authorList>
    </citation>
    <scope>NUCLEOTIDE SEQUENCE [LARGE SCALE GENOMIC DNA]</scope>
</reference>
<reference evidence="3" key="2">
    <citation type="submission" date="2023-11" db="UniProtKB">
        <authorList>
            <consortium name="WormBaseParasite"/>
        </authorList>
    </citation>
    <scope>IDENTIFICATION</scope>
</reference>
<evidence type="ECO:0000313" key="3">
    <source>
        <dbReference type="WBParaSite" id="TREG1_77030.3"/>
    </source>
</evidence>
<sequence>MIPFPSGSVDSFANLLSVPQNLLNASLLSANGLNIQSLTGQPSGLHFAGHPSPMRNLCMGLAVPIINAASVIPVANLGVGVLPSVPYGSAGCLNPLMYYHAAVGHTDQSSIPSHNTGPPDSAAHTIVRGPVLYKSAANQETISTKAKEESPPDRIVASYAAAAHAAALACHQPISRAAEAYLATTCCNSRSRHSSKRSRTVNHLTTTSTLLTTSTTTTTTSTGNNRSNFNYATSLASLALLPSTTTSFIPSETNSVESHKGWTRKVDRKANTVVYISSDGIHMHNVDDVYAYLSAKYPSECLNNPNVKEMIATQFIFTPTNNNNNNNNATIHSLTDTIKFVHSLQVSALKNNAKQDDDDDNSTVSRLNTTHSPSKSSTTISNSVHNSSPEKTSSICRINFNPDHHSANNGSSPAKRSKLSDTSCVIINGESNELSSVSFSSSSDAYTVCSTQSSISSNPIECSVKQDLSNVSNTVVDTLTRDRGGACIQSSDLDSDQCCSNSETVSTLSANTTYTNDNISNRTSQNNIVQNGNNNNNIIAKLTTETLTTGALRNSMPSFTTEIVPSVFSSPLNKPMEHQIGTDLTNLLTDPCQLNFSTGSSNALQQQQQQQLASMMNHPLLLEQILAINRLAHIQQQHQQQQVNTTQLTTATQNTIEGGNSLGSQQSLSPTNPILSSLTNSWISSASNLQPTTTRITSLQELAMNNNPAVNSLSAVLQQHQQVQQQHQQLLALAALQQQHQQHQHQQQQQHQQAQFLAVLQAAALLQQQQQHQQQSGNSPIIVWHLFWHYASNNNSSNSWRLLLSKLKRISPPPYNNSNNKTNSTSNNTNSSLIHITRKYVNLVVPLTTGLV</sequence>
<organism evidence="2 3">
    <name type="scientific">Trichobilharzia regenti</name>
    <name type="common">Nasal bird schistosome</name>
    <dbReference type="NCBI Taxonomy" id="157069"/>
    <lineage>
        <taxon>Eukaryota</taxon>
        <taxon>Metazoa</taxon>
        <taxon>Spiralia</taxon>
        <taxon>Lophotrochozoa</taxon>
        <taxon>Platyhelminthes</taxon>
        <taxon>Trematoda</taxon>
        <taxon>Digenea</taxon>
        <taxon>Strigeidida</taxon>
        <taxon>Schistosomatoidea</taxon>
        <taxon>Schistosomatidae</taxon>
        <taxon>Trichobilharzia</taxon>
    </lineage>
</organism>
<accession>A0AA85K4H4</accession>
<feature type="compositionally biased region" description="Low complexity" evidence="1">
    <location>
        <begin position="369"/>
        <end position="383"/>
    </location>
</feature>
<feature type="compositionally biased region" description="Polar residues" evidence="1">
    <location>
        <begin position="407"/>
        <end position="419"/>
    </location>
</feature>
<dbReference type="AlphaFoldDB" id="A0AA85K4H4"/>
<proteinExistence type="predicted"/>
<protein>
    <recommendedName>
        <fullName evidence="4">MBD domain-containing protein</fullName>
    </recommendedName>
</protein>
<keyword evidence="2" id="KW-1185">Reference proteome</keyword>
<name>A0AA85K4H4_TRIRE</name>
<dbReference type="Proteomes" id="UP000050795">
    <property type="component" value="Unassembled WGS sequence"/>
</dbReference>
<feature type="compositionally biased region" description="Polar residues" evidence="1">
    <location>
        <begin position="384"/>
        <end position="396"/>
    </location>
</feature>